<feature type="region of interest" description="Disordered" evidence="1">
    <location>
        <begin position="866"/>
        <end position="890"/>
    </location>
</feature>
<dbReference type="Proteomes" id="UP000799421">
    <property type="component" value="Unassembled WGS sequence"/>
</dbReference>
<dbReference type="OrthoDB" id="2275718at2759"/>
<feature type="region of interest" description="Disordered" evidence="1">
    <location>
        <begin position="1"/>
        <end position="57"/>
    </location>
</feature>
<feature type="region of interest" description="Disordered" evidence="1">
    <location>
        <begin position="288"/>
        <end position="323"/>
    </location>
</feature>
<dbReference type="Pfam" id="PF06741">
    <property type="entry name" value="LsmAD"/>
    <property type="match status" value="1"/>
</dbReference>
<proteinExistence type="predicted"/>
<protein>
    <recommendedName>
        <fullName evidence="2">LsmAD domain-containing protein</fullName>
    </recommendedName>
</protein>
<organism evidence="3 4">
    <name type="scientific">Piedraia hortae CBS 480.64</name>
    <dbReference type="NCBI Taxonomy" id="1314780"/>
    <lineage>
        <taxon>Eukaryota</taxon>
        <taxon>Fungi</taxon>
        <taxon>Dikarya</taxon>
        <taxon>Ascomycota</taxon>
        <taxon>Pezizomycotina</taxon>
        <taxon>Dothideomycetes</taxon>
        <taxon>Dothideomycetidae</taxon>
        <taxon>Capnodiales</taxon>
        <taxon>Piedraiaceae</taxon>
        <taxon>Piedraia</taxon>
    </lineage>
</organism>
<reference evidence="3" key="1">
    <citation type="journal article" date="2020" name="Stud. Mycol.">
        <title>101 Dothideomycetes genomes: a test case for predicting lifestyles and emergence of pathogens.</title>
        <authorList>
            <person name="Haridas S."/>
            <person name="Albert R."/>
            <person name="Binder M."/>
            <person name="Bloem J."/>
            <person name="Labutti K."/>
            <person name="Salamov A."/>
            <person name="Andreopoulos B."/>
            <person name="Baker S."/>
            <person name="Barry K."/>
            <person name="Bills G."/>
            <person name="Bluhm B."/>
            <person name="Cannon C."/>
            <person name="Castanera R."/>
            <person name="Culley D."/>
            <person name="Daum C."/>
            <person name="Ezra D."/>
            <person name="Gonzalez J."/>
            <person name="Henrissat B."/>
            <person name="Kuo A."/>
            <person name="Liang C."/>
            <person name="Lipzen A."/>
            <person name="Lutzoni F."/>
            <person name="Magnuson J."/>
            <person name="Mondo S."/>
            <person name="Nolan M."/>
            <person name="Ohm R."/>
            <person name="Pangilinan J."/>
            <person name="Park H.-J."/>
            <person name="Ramirez L."/>
            <person name="Alfaro M."/>
            <person name="Sun H."/>
            <person name="Tritt A."/>
            <person name="Yoshinaga Y."/>
            <person name="Zwiers L.-H."/>
            <person name="Turgeon B."/>
            <person name="Goodwin S."/>
            <person name="Spatafora J."/>
            <person name="Crous P."/>
            <person name="Grigoriev I."/>
        </authorList>
    </citation>
    <scope>NUCLEOTIDE SEQUENCE</scope>
    <source>
        <strain evidence="3">CBS 480.64</strain>
    </source>
</reference>
<evidence type="ECO:0000259" key="2">
    <source>
        <dbReference type="SMART" id="SM01272"/>
    </source>
</evidence>
<accession>A0A6A7C8W7</accession>
<dbReference type="GO" id="GO:0003729">
    <property type="term" value="F:mRNA binding"/>
    <property type="evidence" value="ECO:0007669"/>
    <property type="project" value="TreeGrafter"/>
</dbReference>
<feature type="domain" description="LsmAD" evidence="2">
    <location>
        <begin position="249"/>
        <end position="321"/>
    </location>
</feature>
<dbReference type="GO" id="GO:0034063">
    <property type="term" value="P:stress granule assembly"/>
    <property type="evidence" value="ECO:0007669"/>
    <property type="project" value="TreeGrafter"/>
</dbReference>
<feature type="region of interest" description="Disordered" evidence="1">
    <location>
        <begin position="926"/>
        <end position="968"/>
    </location>
</feature>
<feature type="region of interest" description="Disordered" evidence="1">
    <location>
        <begin position="494"/>
        <end position="599"/>
    </location>
</feature>
<dbReference type="GO" id="GO:0010494">
    <property type="term" value="C:cytoplasmic stress granule"/>
    <property type="evidence" value="ECO:0007669"/>
    <property type="project" value="TreeGrafter"/>
</dbReference>
<sequence>MSAGDLDAGKAGSAGAGSRPAHTHSAKNKAPDGARMQAANQKQQSNQPWQGPNPITARAANASNANNIDDKKATQAPKPADVKRGIAAHRNFITMLNNMVGLEADLELLSGERFHGIYSDLVEKSSSRPKYRLKMVKRVRHAANQPNGTANSVDELVGSGENHTMTFALQDVVDLKFSGATIVPEQAQGPTSAGFRTDTEISSRRHGSVPRERTLQRWDGGSPTKSTEMSLESGGTKGWDQFGVNERKYGVRTDYNESLYTTTINRNDPRYKERVTQAERIAREIENSATTDAHIAEERGLTTADDGGLDEEDRYSGVRRGPLQLPRRGVGAYVPPVQRQTVNVSTAEGAAYDPAIISMGGSSNPNASNGVSVRGTKASGDAIPPLHGGQPGASERTAAAPQKIPDPIRQVANAFREFSSGEKLRLKQAQESKRAGVRQEKNVKLNDLKEFAANFKLNSRIPVDMVGILAKDPVKQQEILRKSEEAVKEHALKMEERKEVKTANSPAQPSSTARANGVGAALNAVDQKRPPANQRQRPNNPPGRPVFAPHGHVPRNQMPHRPAPNGPMFGRGNAGPPGDLRTGDRPPLSPTSGNRLNGSAFEFKPMAKSFTPSEGLVTFDVSPFGPEDTPTATERRQCGPAFDWEREALAADKPTEYKTSIDANGGTSKPWYVRPAWNDSPAENVSASFKDAFPKGPSVSESGPNAMVTQNSGVPIPLANLHQMPMAMQGHGMGQRPPFYPFLHGQTHFVPQTQAFMPNGTMQGSPRYSAAHPVGFNGQMPGTMAQYGPPPAPPYGISPTMAFRQLNMPMSTMVPPPGPVSHQRPGFSPAPPMVPQPMGGHVMTPNHSSTGYMGGSAVPQQPYSPMPPQTQPAGNVPLGQSNHVNQGGYSASPRPQMMQPAMMHPGYNQQVGSHMGPAMYGGTGQPHTHYARQMSGHGFPQMTPRQSQSQVTGPRHASPAMGPADEVK</sequence>
<dbReference type="InterPro" id="IPR025852">
    <property type="entry name" value="SM_dom_ATX"/>
</dbReference>
<evidence type="ECO:0000313" key="3">
    <source>
        <dbReference type="EMBL" id="KAF2863944.1"/>
    </source>
</evidence>
<dbReference type="InterPro" id="IPR045117">
    <property type="entry name" value="ATXN2-like"/>
</dbReference>
<dbReference type="PANTHER" id="PTHR12854:SF7">
    <property type="entry name" value="ATAXIN-2 HOMOLOG"/>
    <property type="match status" value="1"/>
</dbReference>
<dbReference type="InterPro" id="IPR009604">
    <property type="entry name" value="LsmAD_domain"/>
</dbReference>
<feature type="compositionally biased region" description="Basic and acidic residues" evidence="1">
    <location>
        <begin position="197"/>
        <end position="216"/>
    </location>
</feature>
<dbReference type="EMBL" id="MU005958">
    <property type="protein sequence ID" value="KAF2863944.1"/>
    <property type="molecule type" value="Genomic_DNA"/>
</dbReference>
<evidence type="ECO:0000313" key="4">
    <source>
        <dbReference type="Proteomes" id="UP000799421"/>
    </source>
</evidence>
<name>A0A6A7C8W7_9PEZI</name>
<feature type="compositionally biased region" description="Low complexity" evidence="1">
    <location>
        <begin position="1"/>
        <end position="18"/>
    </location>
</feature>
<evidence type="ECO:0000256" key="1">
    <source>
        <dbReference type="SAM" id="MobiDB-lite"/>
    </source>
</evidence>
<feature type="region of interest" description="Disordered" evidence="1">
    <location>
        <begin position="186"/>
        <end position="239"/>
    </location>
</feature>
<keyword evidence="4" id="KW-1185">Reference proteome</keyword>
<feature type="compositionally biased region" description="Polar residues" evidence="1">
    <location>
        <begin position="502"/>
        <end position="514"/>
    </location>
</feature>
<gene>
    <name evidence="3" type="ORF">K470DRAFT_254254</name>
</gene>
<feature type="compositionally biased region" description="Polar residues" evidence="1">
    <location>
        <begin position="878"/>
        <end position="889"/>
    </location>
</feature>
<feature type="compositionally biased region" description="Polar residues" evidence="1">
    <location>
        <begin position="38"/>
        <end position="50"/>
    </location>
</feature>
<dbReference type="AlphaFoldDB" id="A0A6A7C8W7"/>
<dbReference type="PANTHER" id="PTHR12854">
    <property type="entry name" value="ATAXIN 2-RELATED"/>
    <property type="match status" value="1"/>
</dbReference>
<dbReference type="SMART" id="SM01272">
    <property type="entry name" value="LsmAD"/>
    <property type="match status" value="1"/>
</dbReference>
<feature type="compositionally biased region" description="Polar residues" evidence="1">
    <location>
        <begin position="943"/>
        <end position="952"/>
    </location>
</feature>
<dbReference type="Pfam" id="PF14438">
    <property type="entry name" value="SM-ATX"/>
    <property type="match status" value="1"/>
</dbReference>